<protein>
    <submittedName>
        <fullName evidence="3">GLC7-interacting protein 2</fullName>
    </submittedName>
</protein>
<dbReference type="AlphaFoldDB" id="A0A0B7FIP9"/>
<dbReference type="PANTHER" id="PTHR12307">
    <property type="entry name" value="PROTEIN PHOSPHATASE 1 REGULATORY SUBUNIT"/>
    <property type="match status" value="1"/>
</dbReference>
<feature type="region of interest" description="Disordered" evidence="1">
    <location>
        <begin position="82"/>
        <end position="217"/>
    </location>
</feature>
<feature type="compositionally biased region" description="Polar residues" evidence="1">
    <location>
        <begin position="589"/>
        <end position="614"/>
    </location>
</feature>
<feature type="compositionally biased region" description="Low complexity" evidence="1">
    <location>
        <begin position="144"/>
        <end position="157"/>
    </location>
</feature>
<feature type="region of interest" description="Disordered" evidence="1">
    <location>
        <begin position="271"/>
        <end position="295"/>
    </location>
</feature>
<feature type="compositionally biased region" description="Polar residues" evidence="1">
    <location>
        <begin position="185"/>
        <end position="215"/>
    </location>
</feature>
<feature type="compositionally biased region" description="Low complexity" evidence="1">
    <location>
        <begin position="771"/>
        <end position="793"/>
    </location>
</feature>
<dbReference type="InterPro" id="IPR038175">
    <property type="entry name" value="CBM21_dom_sf"/>
</dbReference>
<dbReference type="InterPro" id="IPR005036">
    <property type="entry name" value="CBM21_dom"/>
</dbReference>
<dbReference type="STRING" id="1108050.A0A0B7FIP9"/>
<reference evidence="3 4" key="1">
    <citation type="submission" date="2014-11" db="EMBL/GenBank/DDBJ databases">
        <authorList>
            <person name="Wibberg Daniel"/>
        </authorList>
    </citation>
    <scope>NUCLEOTIDE SEQUENCE [LARGE SCALE GENOMIC DNA]</scope>
    <source>
        <strain evidence="3">Rhizoctonia solani AG1-IB 7/3/14</strain>
    </source>
</reference>
<feature type="region of interest" description="Disordered" evidence="1">
    <location>
        <begin position="335"/>
        <end position="388"/>
    </location>
</feature>
<feature type="compositionally biased region" description="Basic residues" evidence="1">
    <location>
        <begin position="124"/>
        <end position="134"/>
    </location>
</feature>
<feature type="compositionally biased region" description="Polar residues" evidence="1">
    <location>
        <begin position="742"/>
        <end position="751"/>
    </location>
</feature>
<dbReference type="PANTHER" id="PTHR12307:SF36">
    <property type="entry name" value="GLYCOGEN-BINDING SUBUNIT 76A"/>
    <property type="match status" value="1"/>
</dbReference>
<feature type="compositionally biased region" description="Polar residues" evidence="1">
    <location>
        <begin position="106"/>
        <end position="116"/>
    </location>
</feature>
<dbReference type="Gene3D" id="2.60.40.2440">
    <property type="entry name" value="Carbohydrate binding type-21 domain"/>
    <property type="match status" value="1"/>
</dbReference>
<dbReference type="GO" id="GO:0000164">
    <property type="term" value="C:protein phosphatase type 1 complex"/>
    <property type="evidence" value="ECO:0007669"/>
    <property type="project" value="TreeGrafter"/>
</dbReference>
<gene>
    <name evidence="3" type="ORF">RSOLAG1IB_07546</name>
</gene>
<feature type="compositionally biased region" description="Polar residues" evidence="1">
    <location>
        <begin position="759"/>
        <end position="770"/>
    </location>
</feature>
<dbReference type="InterPro" id="IPR050782">
    <property type="entry name" value="PP1_regulatory_subunit_3"/>
</dbReference>
<feature type="compositionally biased region" description="Pro residues" evidence="1">
    <location>
        <begin position="635"/>
        <end position="646"/>
    </location>
</feature>
<sequence>MLPPLSRGLVTRRGPSARSWSISQFRWIFSPAIAPIDDLSIYADSSRLRLSTKLRNPLHSETIAAMPYSPPSSAFTAVDVPLFRRPTPGDHSASVSTHQSKRHTRTQSASMLNFSTERGPGAHKPLRGLPRRAKPSPAPVVTEPASTTTSDASTPRSMAAFGPPTIPRTSRGRPKFSVGDDDSSESNSASPKDSPSAENGPHQASTADSWPSASTAPKGLSIDTSVYKEETALETVPFPLLSPEPVAGELPTRRAAILPLGSLSQFTSSFANGIQNDDMPTPVPRSLSSSVFPASPSPVPALLSPRLLPVGAQKNLSLNGSAHGRSASMADTYLDRSRTSPPASGATTPVIRKSNGQPLKPSLKSSLSSPNISSMNEPRRIAKSAPTTPRVHFKELGLESVRTFDKAARPITVSGEYNGADDTETETEPENSKGYPFPQVSSAAPACVRLAPTTSQLAFQPPPQSYVHLQYLSLPAIRPPRLHGTILVRNVAFAKTIVVRYTTDNWETASEINASYSSSLPPGIVPGSIDASWDKFTFTIKLDDIERSLPDRTLFCVVKYDAHGVGEWWDNNQGQNYRVEFERPDSNGLGLTNASKSGDQSSAPRSFNPLTYQASTPTPPPPTTKPRSYSTSVVAPPPPIKAPPAPLSTGPQPHLLGLRLSNYVSPSANVLKVPALPKPAEKKEEPREVDSFSPPSSPEHIKRPLELPESDFGVDFHNDVYTPLAEQGPLKMPVTITPPDSAHNSPSSSPTMKRKPLLPTSSLPQSNDNGLLSPSSSPSNSLLITSPSSPSRSGANQAEQPAEGAVEEQNSPSSPPCFLDEAYSELVSRVCFHHSSPGGTPPYGLGVTTLSPKGGSPAGSGANSPATTSKNGLPRGGSYVLGTTPAFIK</sequence>
<dbReference type="OrthoDB" id="1881at2759"/>
<keyword evidence="4" id="KW-1185">Reference proteome</keyword>
<feature type="region of interest" description="Disordered" evidence="1">
    <location>
        <begin position="675"/>
        <end position="819"/>
    </location>
</feature>
<proteinExistence type="predicted"/>
<dbReference type="EMBL" id="LN679119">
    <property type="protein sequence ID" value="CEL56093.1"/>
    <property type="molecule type" value="Genomic_DNA"/>
</dbReference>
<dbReference type="Proteomes" id="UP000059188">
    <property type="component" value="Unassembled WGS sequence"/>
</dbReference>
<organism evidence="3 4">
    <name type="scientific">Thanatephorus cucumeris (strain AG1-IB / isolate 7/3/14)</name>
    <name type="common">Lettuce bottom rot fungus</name>
    <name type="synonym">Rhizoctonia solani</name>
    <dbReference type="NCBI Taxonomy" id="1108050"/>
    <lineage>
        <taxon>Eukaryota</taxon>
        <taxon>Fungi</taxon>
        <taxon>Dikarya</taxon>
        <taxon>Basidiomycota</taxon>
        <taxon>Agaricomycotina</taxon>
        <taxon>Agaricomycetes</taxon>
        <taxon>Cantharellales</taxon>
        <taxon>Ceratobasidiaceae</taxon>
        <taxon>Rhizoctonia</taxon>
        <taxon>Rhizoctonia solani AG-1</taxon>
    </lineage>
</organism>
<feature type="compositionally biased region" description="Low complexity" evidence="1">
    <location>
        <begin position="284"/>
        <end position="295"/>
    </location>
</feature>
<dbReference type="GO" id="GO:0005979">
    <property type="term" value="P:regulation of glycogen biosynthetic process"/>
    <property type="evidence" value="ECO:0007669"/>
    <property type="project" value="TreeGrafter"/>
</dbReference>
<feature type="region of interest" description="Disordered" evidence="1">
    <location>
        <begin position="414"/>
        <end position="437"/>
    </location>
</feature>
<accession>A0A0B7FIP9</accession>
<dbReference type="GO" id="GO:0008157">
    <property type="term" value="F:protein phosphatase 1 binding"/>
    <property type="evidence" value="ECO:0007669"/>
    <property type="project" value="TreeGrafter"/>
</dbReference>
<feature type="region of interest" description="Disordered" evidence="1">
    <location>
        <begin position="588"/>
        <end position="653"/>
    </location>
</feature>
<feature type="compositionally biased region" description="Low complexity" evidence="1">
    <location>
        <begin position="851"/>
        <end position="866"/>
    </location>
</feature>
<feature type="domain" description="CBM21" evidence="2">
    <location>
        <begin position="461"/>
        <end position="580"/>
    </location>
</feature>
<dbReference type="Pfam" id="PF03370">
    <property type="entry name" value="CBM_21"/>
    <property type="match status" value="1"/>
</dbReference>
<feature type="region of interest" description="Disordered" evidence="1">
    <location>
        <begin position="832"/>
        <end position="889"/>
    </location>
</feature>
<dbReference type="PROSITE" id="PS51159">
    <property type="entry name" value="CBM21"/>
    <property type="match status" value="1"/>
</dbReference>
<feature type="compositionally biased region" description="Low complexity" evidence="1">
    <location>
        <begin position="358"/>
        <end position="370"/>
    </location>
</feature>
<evidence type="ECO:0000256" key="1">
    <source>
        <dbReference type="SAM" id="MobiDB-lite"/>
    </source>
</evidence>
<evidence type="ECO:0000313" key="4">
    <source>
        <dbReference type="Proteomes" id="UP000059188"/>
    </source>
</evidence>
<evidence type="ECO:0000259" key="2">
    <source>
        <dbReference type="PROSITE" id="PS51159"/>
    </source>
</evidence>
<feature type="compositionally biased region" description="Acidic residues" evidence="1">
    <location>
        <begin position="419"/>
        <end position="429"/>
    </location>
</feature>
<dbReference type="GO" id="GO:2001069">
    <property type="term" value="F:glycogen binding"/>
    <property type="evidence" value="ECO:0007669"/>
    <property type="project" value="TreeGrafter"/>
</dbReference>
<name>A0A0B7FIP9_THACB</name>
<feature type="compositionally biased region" description="Basic and acidic residues" evidence="1">
    <location>
        <begin position="679"/>
        <end position="690"/>
    </location>
</feature>
<evidence type="ECO:0000313" key="3">
    <source>
        <dbReference type="EMBL" id="CEL56093.1"/>
    </source>
</evidence>